<reference evidence="8" key="1">
    <citation type="journal article" date="2019" name="Int. J. Syst. Evol. Microbiol.">
        <title>The Global Catalogue of Microorganisms (GCM) 10K type strain sequencing project: providing services to taxonomists for standard genome sequencing and annotation.</title>
        <authorList>
            <consortium name="The Broad Institute Genomics Platform"/>
            <consortium name="The Broad Institute Genome Sequencing Center for Infectious Disease"/>
            <person name="Wu L."/>
            <person name="Ma J."/>
        </authorList>
    </citation>
    <scope>NUCLEOTIDE SEQUENCE [LARGE SCALE GENOMIC DNA]</scope>
    <source>
        <strain evidence="8">JCM 13501</strain>
    </source>
</reference>
<evidence type="ECO:0000256" key="4">
    <source>
        <dbReference type="ARBA" id="ARBA00022729"/>
    </source>
</evidence>
<evidence type="ECO:0000313" key="8">
    <source>
        <dbReference type="Proteomes" id="UP000616499"/>
    </source>
</evidence>
<dbReference type="SUPFAM" id="SSF53850">
    <property type="entry name" value="Periplasmic binding protein-like II"/>
    <property type="match status" value="1"/>
</dbReference>
<evidence type="ECO:0000256" key="3">
    <source>
        <dbReference type="ARBA" id="ARBA00022448"/>
    </source>
</evidence>
<dbReference type="CDD" id="cd13679">
    <property type="entry name" value="PBP2_TRAP_YiaO_like"/>
    <property type="match status" value="1"/>
</dbReference>
<dbReference type="PANTHER" id="PTHR33376">
    <property type="match status" value="1"/>
</dbReference>
<dbReference type="RefSeq" id="WP_188867197.1">
    <property type="nucleotide sequence ID" value="NZ_BMNW01000007.1"/>
</dbReference>
<dbReference type="Proteomes" id="UP000616499">
    <property type="component" value="Unassembled WGS sequence"/>
</dbReference>
<keyword evidence="3" id="KW-0813">Transport</keyword>
<sequence length="337" mass="37491">MMKMIKTVLATACAVGLLYAGTVAAEVRSQTLRFAFQNVKEHPQGQGAQKFADLVKKKSDGKIKVRLFPGGTLGGDLQTVSAIQGGTLDLTVLNAGILAAQVKDFAILDFPFLFNNAQEAQQVIDGPVGQALATRLESKGLHTLGYWDLGFRNVTNSKKPITRWEDLQGLKIRVIQSPSYLETFSTLGANPVPMPFPEVYTGLEQRTVDGQENPNTVILGSKFYEVQKYLSVTRHVYNPQSFIIGEKSWNKLNEDERKLITEAAAEAQAYQRKVSEEAQEKAYQTLKGSMAVNEITPEEMDRFREKTKPVIEKLAKDVDPTLIKLLDDEVQKTRKPQ</sequence>
<dbReference type="PIRSF" id="PIRSF006470">
    <property type="entry name" value="DctB"/>
    <property type="match status" value="1"/>
</dbReference>
<organism evidence="7 8">
    <name type="scientific">Pseudomonas asuensis</name>
    <dbReference type="NCBI Taxonomy" id="1825787"/>
    <lineage>
        <taxon>Bacteria</taxon>
        <taxon>Pseudomonadati</taxon>
        <taxon>Pseudomonadota</taxon>
        <taxon>Gammaproteobacteria</taxon>
        <taxon>Pseudomonadales</taxon>
        <taxon>Pseudomonadaceae</taxon>
        <taxon>Pseudomonas</taxon>
    </lineage>
</organism>
<comment type="similarity">
    <text evidence="2">Belongs to the bacterial solute-binding protein 7 family.</text>
</comment>
<feature type="signal peptide" evidence="6">
    <location>
        <begin position="1"/>
        <end position="25"/>
    </location>
</feature>
<evidence type="ECO:0000256" key="1">
    <source>
        <dbReference type="ARBA" id="ARBA00004196"/>
    </source>
</evidence>
<dbReference type="PANTHER" id="PTHR33376:SF4">
    <property type="entry name" value="SIALIC ACID-BINDING PERIPLASMIC PROTEIN SIAP"/>
    <property type="match status" value="1"/>
</dbReference>
<evidence type="ECO:0000256" key="2">
    <source>
        <dbReference type="ARBA" id="ARBA00009023"/>
    </source>
</evidence>
<dbReference type="Gene3D" id="3.40.190.170">
    <property type="entry name" value="Bacterial extracellular solute-binding protein, family 7"/>
    <property type="match status" value="1"/>
</dbReference>
<dbReference type="Pfam" id="PF03480">
    <property type="entry name" value="DctP"/>
    <property type="match status" value="1"/>
</dbReference>
<keyword evidence="8" id="KW-1185">Reference proteome</keyword>
<name>A0ABQ2GZF0_9PSED</name>
<keyword evidence="5" id="KW-0175">Coiled coil</keyword>
<dbReference type="NCBIfam" id="NF037995">
    <property type="entry name" value="TRAP_S1"/>
    <property type="match status" value="1"/>
</dbReference>
<gene>
    <name evidence="7" type="ORF">GCM10009425_32760</name>
</gene>
<dbReference type="InterPro" id="IPR004682">
    <property type="entry name" value="TRAP_DctP"/>
</dbReference>
<evidence type="ECO:0000256" key="6">
    <source>
        <dbReference type="SAM" id="SignalP"/>
    </source>
</evidence>
<evidence type="ECO:0000256" key="5">
    <source>
        <dbReference type="SAM" id="Coils"/>
    </source>
</evidence>
<comment type="subcellular location">
    <subcellularLocation>
        <location evidence="1">Cell envelope</location>
    </subcellularLocation>
</comment>
<dbReference type="InterPro" id="IPR018389">
    <property type="entry name" value="DctP_fam"/>
</dbReference>
<dbReference type="EMBL" id="BMNW01000007">
    <property type="protein sequence ID" value="GGM19262.1"/>
    <property type="molecule type" value="Genomic_DNA"/>
</dbReference>
<evidence type="ECO:0000313" key="7">
    <source>
        <dbReference type="EMBL" id="GGM19262.1"/>
    </source>
</evidence>
<accession>A0ABQ2GZF0</accession>
<comment type="caution">
    <text evidence="7">The sequence shown here is derived from an EMBL/GenBank/DDBJ whole genome shotgun (WGS) entry which is preliminary data.</text>
</comment>
<dbReference type="NCBIfam" id="TIGR00787">
    <property type="entry name" value="dctP"/>
    <property type="match status" value="1"/>
</dbReference>
<keyword evidence="4 6" id="KW-0732">Signal</keyword>
<dbReference type="InterPro" id="IPR038404">
    <property type="entry name" value="TRAP_DctP_sf"/>
</dbReference>
<protein>
    <submittedName>
        <fullName evidence="7">ABC transporter substrate-binding protein</fullName>
    </submittedName>
</protein>
<feature type="coiled-coil region" evidence="5">
    <location>
        <begin position="253"/>
        <end position="280"/>
    </location>
</feature>
<proteinExistence type="inferred from homology"/>
<feature type="chain" id="PRO_5045826469" evidence="6">
    <location>
        <begin position="26"/>
        <end position="337"/>
    </location>
</feature>